<organism evidence="1 2">
    <name type="scientific">Panagrolaimus sp. JU765</name>
    <dbReference type="NCBI Taxonomy" id="591449"/>
    <lineage>
        <taxon>Eukaryota</taxon>
        <taxon>Metazoa</taxon>
        <taxon>Ecdysozoa</taxon>
        <taxon>Nematoda</taxon>
        <taxon>Chromadorea</taxon>
        <taxon>Rhabditida</taxon>
        <taxon>Tylenchina</taxon>
        <taxon>Panagrolaimomorpha</taxon>
        <taxon>Panagrolaimoidea</taxon>
        <taxon>Panagrolaimidae</taxon>
        <taxon>Panagrolaimus</taxon>
    </lineage>
</organism>
<dbReference type="WBParaSite" id="JU765_v2.g3066.t1">
    <property type="protein sequence ID" value="JU765_v2.g3066.t1"/>
    <property type="gene ID" value="JU765_v2.g3066"/>
</dbReference>
<evidence type="ECO:0000313" key="1">
    <source>
        <dbReference type="Proteomes" id="UP000887576"/>
    </source>
</evidence>
<dbReference type="Proteomes" id="UP000887576">
    <property type="component" value="Unplaced"/>
</dbReference>
<sequence length="324" mass="37536">MTILNFRGQLLNDPKIRPNAMGNLNKVVQALDNIEAIFPGNRHAMWSAIEFLQPMMEDFFKFLNNMLILGFKDESILLKMQPFGINSTTILDDFSMSGVSPLDELINNYFDFVKNVVFNESEWITNEDDEASIEKRSFELQVLLGKIPNPVALVNYYSQPGKYDEFVFSLKKVRQNLDRTLNNPLLSPEQNELLKNLNETQILQIPIETNQVFTNLSAYLEQFSNLFSQKHSANYAQLTLEFSGGQIYQIEYFDIYNFWNLLSDVGGTLGLYFGLTMVTIYEMITFTFIDREPPEFHTKKEQKLTRKSLYPKIIPTDETVPTVY</sequence>
<protein>
    <submittedName>
        <fullName evidence="2">Uncharacterized protein</fullName>
    </submittedName>
</protein>
<evidence type="ECO:0000313" key="2">
    <source>
        <dbReference type="WBParaSite" id="JU765_v2.g3066.t1"/>
    </source>
</evidence>
<name>A0AC34R326_9BILA</name>
<reference evidence="2" key="1">
    <citation type="submission" date="2022-11" db="UniProtKB">
        <authorList>
            <consortium name="WormBaseParasite"/>
        </authorList>
    </citation>
    <scope>IDENTIFICATION</scope>
</reference>
<proteinExistence type="predicted"/>
<accession>A0AC34R326</accession>